<dbReference type="GO" id="GO:0017040">
    <property type="term" value="F:N-acylsphingosine amidohydrolase activity"/>
    <property type="evidence" value="ECO:0007669"/>
    <property type="project" value="UniProtKB-UniRule"/>
</dbReference>
<keyword evidence="2 4" id="KW-0378">Hydrolase</keyword>
<evidence type="ECO:0000256" key="3">
    <source>
        <dbReference type="PIRSR" id="PIRSR606823-2"/>
    </source>
</evidence>
<feature type="binding site" evidence="3">
    <location>
        <position position="132"/>
    </location>
    <ligand>
        <name>Zn(2+)</name>
        <dbReference type="ChEBI" id="CHEBI:29105"/>
    </ligand>
</feature>
<reference evidence="8 9" key="1">
    <citation type="submission" date="2020-08" db="EMBL/GenBank/DDBJ databases">
        <title>Sequencing the genomes of 1000 actinobacteria strains.</title>
        <authorList>
            <person name="Klenk H.-P."/>
        </authorList>
    </citation>
    <scope>NUCLEOTIDE SEQUENCE [LARGE SCALE GENOMIC DNA]</scope>
    <source>
        <strain evidence="8 9">DSM 43582</strain>
    </source>
</reference>
<dbReference type="InterPro" id="IPR031331">
    <property type="entry name" value="NEUT/ALK_ceramidase_C"/>
</dbReference>
<gene>
    <name evidence="8" type="ORF">BJY24_006229</name>
</gene>
<evidence type="ECO:0000259" key="7">
    <source>
        <dbReference type="Pfam" id="PF17048"/>
    </source>
</evidence>
<evidence type="ECO:0000256" key="5">
    <source>
        <dbReference type="SAM" id="SignalP"/>
    </source>
</evidence>
<dbReference type="InterPro" id="IPR038445">
    <property type="entry name" value="NCDase_C_sf"/>
</dbReference>
<dbReference type="PANTHER" id="PTHR12670:SF1">
    <property type="entry name" value="NEUTRAL CERAMIDASE"/>
    <property type="match status" value="1"/>
</dbReference>
<protein>
    <recommendedName>
        <fullName evidence="4">Neutral ceramidase</fullName>
        <ecNumber evidence="4">3.5.1.23</ecNumber>
    </recommendedName>
</protein>
<feature type="binding site" evidence="3">
    <location>
        <position position="240"/>
    </location>
    <ligand>
        <name>Zn(2+)</name>
        <dbReference type="ChEBI" id="CHEBI:29105"/>
    </ligand>
</feature>
<dbReference type="PANTHER" id="PTHR12670">
    <property type="entry name" value="CERAMIDASE"/>
    <property type="match status" value="1"/>
</dbReference>
<dbReference type="EMBL" id="JACHIT010000002">
    <property type="protein sequence ID" value="MBB5917317.1"/>
    <property type="molecule type" value="Genomic_DNA"/>
</dbReference>
<dbReference type="GO" id="GO:0016020">
    <property type="term" value="C:membrane"/>
    <property type="evidence" value="ECO:0007669"/>
    <property type="project" value="GOC"/>
</dbReference>
<organism evidence="8 9">
    <name type="scientific">Nocardia transvalensis</name>
    <dbReference type="NCBI Taxonomy" id="37333"/>
    <lineage>
        <taxon>Bacteria</taxon>
        <taxon>Bacillati</taxon>
        <taxon>Actinomycetota</taxon>
        <taxon>Actinomycetes</taxon>
        <taxon>Mycobacteriales</taxon>
        <taxon>Nocardiaceae</taxon>
        <taxon>Nocardia</taxon>
    </lineage>
</organism>
<comment type="catalytic activity">
    <reaction evidence="4">
        <text>an N-acylsphing-4-enine + H2O = sphing-4-enine + a fatty acid</text>
        <dbReference type="Rhea" id="RHEA:20856"/>
        <dbReference type="ChEBI" id="CHEBI:15377"/>
        <dbReference type="ChEBI" id="CHEBI:28868"/>
        <dbReference type="ChEBI" id="CHEBI:52639"/>
        <dbReference type="ChEBI" id="CHEBI:57756"/>
        <dbReference type="EC" id="3.5.1.23"/>
    </reaction>
</comment>
<evidence type="ECO:0000256" key="1">
    <source>
        <dbReference type="ARBA" id="ARBA00009835"/>
    </source>
</evidence>
<dbReference type="InterPro" id="IPR031329">
    <property type="entry name" value="NEUT/ALK_ceramidase_N"/>
</dbReference>
<dbReference type="RefSeq" id="WP_040751844.1">
    <property type="nucleotide sequence ID" value="NZ_JACHIT010000002.1"/>
</dbReference>
<feature type="domain" description="Neutral/alkaline non-lysosomal ceramidase N-terminal" evidence="6">
    <location>
        <begin position="40"/>
        <end position="522"/>
    </location>
</feature>
<name>A0A7W9PJH1_9NOCA</name>
<dbReference type="Gene3D" id="2.60.40.2300">
    <property type="entry name" value="Neutral/alkaline non-lysosomal ceramidase, C-terminal domain"/>
    <property type="match status" value="1"/>
</dbReference>
<dbReference type="Pfam" id="PF17048">
    <property type="entry name" value="Ceramidse_alk_C"/>
    <property type="match status" value="1"/>
</dbReference>
<evidence type="ECO:0000256" key="4">
    <source>
        <dbReference type="RuleBase" id="RU366019"/>
    </source>
</evidence>
<feature type="binding site" evidence="3">
    <location>
        <position position="457"/>
    </location>
    <ligand>
        <name>Zn(2+)</name>
        <dbReference type="ChEBI" id="CHEBI:29105"/>
    </ligand>
</feature>
<dbReference type="AlphaFoldDB" id="A0A7W9PJH1"/>
<proteinExistence type="inferred from homology"/>
<feature type="domain" description="Neutral/alkaline non-lysosomal ceramidase C-terminal" evidence="7">
    <location>
        <begin position="524"/>
        <end position="685"/>
    </location>
</feature>
<dbReference type="GO" id="GO:0042759">
    <property type="term" value="P:long-chain fatty acid biosynthetic process"/>
    <property type="evidence" value="ECO:0007669"/>
    <property type="project" value="TreeGrafter"/>
</dbReference>
<accession>A0A7W9PJH1</accession>
<dbReference type="Proteomes" id="UP000540412">
    <property type="component" value="Unassembled WGS sequence"/>
</dbReference>
<comment type="caution">
    <text evidence="8">The sequence shown here is derived from an EMBL/GenBank/DDBJ whole genome shotgun (WGS) entry which is preliminary data.</text>
</comment>
<dbReference type="GO" id="GO:0046872">
    <property type="term" value="F:metal ion binding"/>
    <property type="evidence" value="ECO:0007669"/>
    <property type="project" value="UniProtKB-KW"/>
</dbReference>
<dbReference type="PROSITE" id="PS51318">
    <property type="entry name" value="TAT"/>
    <property type="match status" value="1"/>
</dbReference>
<keyword evidence="3" id="KW-0862">Zinc</keyword>
<dbReference type="GO" id="GO:0046512">
    <property type="term" value="P:sphingosine biosynthetic process"/>
    <property type="evidence" value="ECO:0007669"/>
    <property type="project" value="TreeGrafter"/>
</dbReference>
<evidence type="ECO:0000259" key="6">
    <source>
        <dbReference type="Pfam" id="PF04734"/>
    </source>
</evidence>
<dbReference type="EC" id="3.5.1.23" evidence="4"/>
<evidence type="ECO:0000256" key="2">
    <source>
        <dbReference type="ARBA" id="ARBA00022801"/>
    </source>
</evidence>
<comment type="similarity">
    <text evidence="1 4">Belongs to the neutral ceramidase family.</text>
</comment>
<keyword evidence="9" id="KW-1185">Reference proteome</keyword>
<sequence>MAVSRRSMLAGTTAAAFATGVAGANPVAAQPAGRTDGQDYLIGCGMADVTGAVAGQGMMGYSELDQVATGLLMRCWARAYVVVDRTTGDRVVFVNADIACLFQSVHLAVLQRLARRFGDLYTERNVNINATHNHNSCGGTAREYAYSLAAYGFQRNSHEAEVDGIVAAIAAAHDRLAPGAILLGHGELHDASANRSREAFELNPPEDKAELPGAIDPMVTVLRFRQGGKDIGAITWFATHGTSLTDKNTLISADNKGYASYRWEHDEMGVRHLDGAPGFVAAFAQTNAGDMTPNLNLTPWHPSGPTEDNRANCALIGERQYQAGRAAFASARPMSGGVDAVLRYVDMADTAVAGDYTPDGRPARTAPAMMGAAAAATSSEDNWKTQLAFLQEGDTNPVVTALGGVDAPVEQWMRDVQAPKLIVAPLGVLPPRPWVPLVVPIQIMRIGDLVLASGPAEYTVVSGLRIRRLVARALAVPVENVLLQGYANGYSGYVTTPEEYASQQYEGGETLYGRWTLPAYMQEFDRLARALAARVDLGRGPAPLDWISGFQPDLLPAVPPDVPAAGHAFGDVLTQPQPGYQRGDTVAVEFAGAHPNNDFHSGGTYFEVQRADGDGWRRAFDDNDWCTEMEWSRPDGQPAASVVAIRWTIPQSAESGRYRIEYTGDSRDGGGAIARFTGASAAFIVG</sequence>
<dbReference type="Pfam" id="PF04734">
    <property type="entry name" value="Ceramidase_alk"/>
    <property type="match status" value="1"/>
</dbReference>
<dbReference type="InterPro" id="IPR006311">
    <property type="entry name" value="TAT_signal"/>
</dbReference>
<keyword evidence="4" id="KW-0443">Lipid metabolism</keyword>
<keyword evidence="3" id="KW-0479">Metal-binding</keyword>
<comment type="cofactor">
    <cofactor evidence="3">
        <name>Zn(2+)</name>
        <dbReference type="ChEBI" id="CHEBI:29105"/>
    </cofactor>
    <text evidence="3">Binds 1 zinc ion per subunit.</text>
</comment>
<dbReference type="GO" id="GO:0046514">
    <property type="term" value="P:ceramide catabolic process"/>
    <property type="evidence" value="ECO:0007669"/>
    <property type="project" value="InterPro"/>
</dbReference>
<keyword evidence="5" id="KW-0732">Signal</keyword>
<feature type="signal peptide" evidence="5">
    <location>
        <begin position="1"/>
        <end position="24"/>
    </location>
</feature>
<feature type="chain" id="PRO_5031081075" description="Neutral ceramidase" evidence="5">
    <location>
        <begin position="25"/>
        <end position="686"/>
    </location>
</feature>
<dbReference type="InterPro" id="IPR006823">
    <property type="entry name" value="Ceramidase_alk"/>
</dbReference>
<feature type="binding site" evidence="3">
    <location>
        <position position="493"/>
    </location>
    <ligand>
        <name>Zn(2+)</name>
        <dbReference type="ChEBI" id="CHEBI:29105"/>
    </ligand>
</feature>
<evidence type="ECO:0000313" key="8">
    <source>
        <dbReference type="EMBL" id="MBB5917317.1"/>
    </source>
</evidence>
<keyword evidence="4" id="KW-0746">Sphingolipid metabolism</keyword>
<evidence type="ECO:0000313" key="9">
    <source>
        <dbReference type="Proteomes" id="UP000540412"/>
    </source>
</evidence>
<dbReference type="GO" id="GO:0005576">
    <property type="term" value="C:extracellular region"/>
    <property type="evidence" value="ECO:0007669"/>
    <property type="project" value="TreeGrafter"/>
</dbReference>